<gene>
    <name evidence="1" type="primary">Acey_s0008.g304</name>
    <name evidence="1" type="ORF">Y032_0008g304</name>
</gene>
<proteinExistence type="predicted"/>
<protein>
    <submittedName>
        <fullName evidence="1">Uncharacterized protein</fullName>
    </submittedName>
</protein>
<organism evidence="1 2">
    <name type="scientific">Ancylostoma ceylanicum</name>
    <dbReference type="NCBI Taxonomy" id="53326"/>
    <lineage>
        <taxon>Eukaryota</taxon>
        <taxon>Metazoa</taxon>
        <taxon>Ecdysozoa</taxon>
        <taxon>Nematoda</taxon>
        <taxon>Chromadorea</taxon>
        <taxon>Rhabditida</taxon>
        <taxon>Rhabditina</taxon>
        <taxon>Rhabditomorpha</taxon>
        <taxon>Strongyloidea</taxon>
        <taxon>Ancylostomatidae</taxon>
        <taxon>Ancylostomatinae</taxon>
        <taxon>Ancylostoma</taxon>
    </lineage>
</organism>
<evidence type="ECO:0000313" key="1">
    <source>
        <dbReference type="EMBL" id="EYC28043.1"/>
    </source>
</evidence>
<dbReference type="AlphaFoldDB" id="A0A016VMT7"/>
<accession>A0A016VMT7</accession>
<keyword evidence="2" id="KW-1185">Reference proteome</keyword>
<dbReference type="Proteomes" id="UP000024635">
    <property type="component" value="Unassembled WGS sequence"/>
</dbReference>
<comment type="caution">
    <text evidence="1">The sequence shown here is derived from an EMBL/GenBank/DDBJ whole genome shotgun (WGS) entry which is preliminary data.</text>
</comment>
<reference evidence="2" key="1">
    <citation type="journal article" date="2015" name="Nat. Genet.">
        <title>The genome and transcriptome of the zoonotic hookworm Ancylostoma ceylanicum identify infection-specific gene families.</title>
        <authorList>
            <person name="Schwarz E.M."/>
            <person name="Hu Y."/>
            <person name="Antoshechkin I."/>
            <person name="Miller M.M."/>
            <person name="Sternberg P.W."/>
            <person name="Aroian R.V."/>
        </authorList>
    </citation>
    <scope>NUCLEOTIDE SEQUENCE</scope>
    <source>
        <strain evidence="2">HY135</strain>
    </source>
</reference>
<evidence type="ECO:0000313" key="2">
    <source>
        <dbReference type="Proteomes" id="UP000024635"/>
    </source>
</evidence>
<dbReference type="EMBL" id="JARK01001344">
    <property type="protein sequence ID" value="EYC28043.1"/>
    <property type="molecule type" value="Genomic_DNA"/>
</dbReference>
<name>A0A016VMT7_9BILA</name>
<sequence length="75" mass="8680">MYKDDIRTKSSHISLILGKCTFFFGRTYQRHSTKKFMYPTSGAQELVQLQEIPNCLLDTEQCCGAPALDREYQRA</sequence>